<dbReference type="Proteomes" id="UP000295325">
    <property type="component" value="Unassembled WGS sequence"/>
</dbReference>
<feature type="binding site" evidence="3">
    <location>
        <begin position="659"/>
        <end position="666"/>
    </location>
    <ligand>
        <name>ATP</name>
        <dbReference type="ChEBI" id="CHEBI:30616"/>
    </ligand>
</feature>
<dbReference type="GO" id="GO:0005524">
    <property type="term" value="F:ATP binding"/>
    <property type="evidence" value="ECO:0007669"/>
    <property type="project" value="UniProtKB-UniRule"/>
</dbReference>
<evidence type="ECO:0000256" key="1">
    <source>
        <dbReference type="ARBA" id="ARBA00022741"/>
    </source>
</evidence>
<dbReference type="SMART" id="SM00240">
    <property type="entry name" value="FHA"/>
    <property type="match status" value="1"/>
</dbReference>
<dbReference type="InterPro" id="IPR027417">
    <property type="entry name" value="P-loop_NTPase"/>
</dbReference>
<dbReference type="CDD" id="cd00060">
    <property type="entry name" value="FHA"/>
    <property type="match status" value="1"/>
</dbReference>
<protein>
    <submittedName>
        <fullName evidence="7">S-DNA-T family DNA segregation ATPase FtsK/SpoIIIE</fullName>
    </submittedName>
</protein>
<feature type="domain" description="FtsK" evidence="6">
    <location>
        <begin position="965"/>
        <end position="1151"/>
    </location>
</feature>
<dbReference type="Pfam" id="PF00498">
    <property type="entry name" value="FHA"/>
    <property type="match status" value="1"/>
</dbReference>
<dbReference type="GO" id="GO:0003677">
    <property type="term" value="F:DNA binding"/>
    <property type="evidence" value="ECO:0007669"/>
    <property type="project" value="InterPro"/>
</dbReference>
<organism evidence="7 8">
    <name type="scientific">Fonticella tunisiensis</name>
    <dbReference type="NCBI Taxonomy" id="1096341"/>
    <lineage>
        <taxon>Bacteria</taxon>
        <taxon>Bacillati</taxon>
        <taxon>Bacillota</taxon>
        <taxon>Clostridia</taxon>
        <taxon>Eubacteriales</taxon>
        <taxon>Clostridiaceae</taxon>
        <taxon>Fonticella</taxon>
    </lineage>
</organism>
<keyword evidence="4" id="KW-1133">Transmembrane helix</keyword>
<reference evidence="7 8" key="1">
    <citation type="submission" date="2019-03" db="EMBL/GenBank/DDBJ databases">
        <title>Genomic Encyclopedia of Type Strains, Phase IV (KMG-IV): sequencing the most valuable type-strain genomes for metagenomic binning, comparative biology and taxonomic classification.</title>
        <authorList>
            <person name="Goeker M."/>
        </authorList>
    </citation>
    <scope>NUCLEOTIDE SEQUENCE [LARGE SCALE GENOMIC DNA]</scope>
    <source>
        <strain evidence="7 8">DSM 24455</strain>
    </source>
</reference>
<evidence type="ECO:0000259" key="6">
    <source>
        <dbReference type="PROSITE" id="PS50901"/>
    </source>
</evidence>
<dbReference type="PANTHER" id="PTHR22683:SF1">
    <property type="entry name" value="TYPE VII SECRETION SYSTEM PROTEIN ESSC"/>
    <property type="match status" value="1"/>
</dbReference>
<dbReference type="PROSITE" id="PS50901">
    <property type="entry name" value="FTSK"/>
    <property type="match status" value="2"/>
</dbReference>
<feature type="domain" description="FtsK" evidence="6">
    <location>
        <begin position="638"/>
        <end position="831"/>
    </location>
</feature>
<evidence type="ECO:0000313" key="7">
    <source>
        <dbReference type="EMBL" id="TDT51987.1"/>
    </source>
</evidence>
<dbReference type="InterPro" id="IPR002543">
    <property type="entry name" value="FtsK_dom"/>
</dbReference>
<evidence type="ECO:0000256" key="3">
    <source>
        <dbReference type="PROSITE-ProRule" id="PRU00289"/>
    </source>
</evidence>
<keyword evidence="2 3" id="KW-0067">ATP-binding</keyword>
<dbReference type="InterPro" id="IPR050206">
    <property type="entry name" value="FtsK/SpoIIIE/SftA"/>
</dbReference>
<gene>
    <name evidence="7" type="ORF">EDD71_11518</name>
</gene>
<dbReference type="SUPFAM" id="SSF49879">
    <property type="entry name" value="SMAD/FHA domain"/>
    <property type="match status" value="1"/>
</dbReference>
<dbReference type="Pfam" id="PF01580">
    <property type="entry name" value="FtsK_SpoIIIE"/>
    <property type="match status" value="2"/>
</dbReference>
<sequence length="1464" mass="167092">MENIEFLYFYEDSFCLALDISSGRINIDSVSEPFYDLLKDNNLYIKDGKTKKLLSKVKDITIYKDDNEVNEIQLIDGQTASIVFGDKVYAIVYHNVQIHDKGRYIPLPSKADIGRKDGKYLVLNDKKVSGLHCSIEKVNERYILVDNNSTNGTYINGEKVYKKELKEGDKIYISKYIFEFNNGRLFTKNADVIVNEGLLEQGEKPYPIDMRENPSYPLYECAHLNTEIYEEGEVALKNFRTIVEENKILTIISILIPIITGILYFTMGSQSYIYLVLTLIVPLSNFIFNTLTVRQRNKSNRAFNEGIVEEAKKRLSKNEEKYVRYVNFKYPSLPVILDKLKKWDGSLWGRRVKNEDFLDVRLGIGSVPNPLKVKAPELDANDINLKSKLEELQKMSNIDGVPITLKIEEEITGIEGDRESIYHMVNNIVLGITAHHLPNDVKVVGIFNEGQRGYFEWMKWLPHCAKYNESTIFFSRERAMSFFKNAEEELYLKQCYYVFIVGDKSIVENSSIYGLITKSLDAINGSVIILPNSSGKLPIECANGTVIRVNDTSANIIRKGRNISSFEMDKNPLFDLERYSRTIANIDFKEEGRGGIPDAVDIFDILGIDLVEDIDLGRLWANSRPYKSLAAPIGINERGEISYFDIQDTAHGPHGLIAGTSGSGKSKFLETIILSMAVHYSPYDVNFFVIDFKGGALGEKIQKLPHILGYISNLDGSLVNRTFELIGHEIKRREEKLKGIGSINDYCRLYKEGKVDEPLPRLIIIVDEFAEFRRSEPDFIKRFDTIVSLGRSLGVNLILSTQKADGIITPEMETNFNFRISLRMQNTADSMAVVKTPDAAYITQNYPGRAIFMAGTGSFYEKVQTAFCGNQYEVYEERDSKEKEIYILEDGKKVTLNEQRGIPMGIKLDVIVDYICDFWNGYMKEEIFQPFVKPLPSNLILEYEDNNLKNKALIGIADNIRNQRQEKYYISFNKTKHIGIWGLSETGKTNLLMTIIMSLCFNMGPDELNIYILDFDKKQLGMFKELPQVGDVVFAEDFEGHRYFKLFIEKQLKMREEGLREMGVFNIEDYNGKSHEKLPHIYIIADNLGHLIEEDGDVYKPFITEVLTKGGNLGVHMVFTSRSTKNMYDIIRLTNYNICFALKEKGDYGDLIGNVDGVIPLGKKGRAYVRGEYIMELQAYLPSAGEDNFDRIENLKSIIERIKNKHKGGKVDEVPKLPKVLRLYDDILKKNKDFFLMEANTLKELSEFFDDITCLGIAGSPAFCEIILIDIIISIICGRFKWNNMLYIFDKYNKLSNFHDAGLTTYVVKDMEGLKSVVESLKIMTGHRKEGLNSYKNSYGLKGSKKYLLETPPVFLIINDIDEVFYSVEDDLKYVVENSANLGIHIIVPLAGIGGSSPVKNMVKQWLVGDSKTKESLYIYGCNEQLKNDEAYYSVNNGTCRVKYANPYEGSLNFNELMNRIREA</sequence>
<comment type="caution">
    <text evidence="7">The sequence shown here is derived from an EMBL/GenBank/DDBJ whole genome shotgun (WGS) entry which is preliminary data.</text>
</comment>
<evidence type="ECO:0000256" key="2">
    <source>
        <dbReference type="ARBA" id="ARBA00022840"/>
    </source>
</evidence>
<keyword evidence="8" id="KW-1185">Reference proteome</keyword>
<evidence type="ECO:0000256" key="4">
    <source>
        <dbReference type="SAM" id="Phobius"/>
    </source>
</evidence>
<feature type="domain" description="FHA" evidence="5">
    <location>
        <begin position="102"/>
        <end position="160"/>
    </location>
</feature>
<accession>A0A4R7KBG6</accession>
<dbReference type="PANTHER" id="PTHR22683">
    <property type="entry name" value="SPORULATION PROTEIN RELATED"/>
    <property type="match status" value="1"/>
</dbReference>
<dbReference type="InterPro" id="IPR000253">
    <property type="entry name" value="FHA_dom"/>
</dbReference>
<feature type="transmembrane region" description="Helical" evidence="4">
    <location>
        <begin position="272"/>
        <end position="291"/>
    </location>
</feature>
<evidence type="ECO:0000313" key="8">
    <source>
        <dbReference type="Proteomes" id="UP000295325"/>
    </source>
</evidence>
<dbReference type="SUPFAM" id="SSF52540">
    <property type="entry name" value="P-loop containing nucleoside triphosphate hydrolases"/>
    <property type="match status" value="2"/>
</dbReference>
<proteinExistence type="predicted"/>
<dbReference type="RefSeq" id="WP_133628515.1">
    <property type="nucleotide sequence ID" value="NZ_SOAZ01000015.1"/>
</dbReference>
<feature type="binding site" evidence="3">
    <location>
        <begin position="982"/>
        <end position="989"/>
    </location>
    <ligand>
        <name>ATP</name>
        <dbReference type="ChEBI" id="CHEBI:30616"/>
    </ligand>
</feature>
<dbReference type="OrthoDB" id="9807790at2"/>
<dbReference type="EMBL" id="SOAZ01000015">
    <property type="protein sequence ID" value="TDT51987.1"/>
    <property type="molecule type" value="Genomic_DNA"/>
</dbReference>
<dbReference type="InterPro" id="IPR008984">
    <property type="entry name" value="SMAD_FHA_dom_sf"/>
</dbReference>
<keyword evidence="4" id="KW-0472">Membrane</keyword>
<dbReference type="GO" id="GO:0016020">
    <property type="term" value="C:membrane"/>
    <property type="evidence" value="ECO:0007669"/>
    <property type="project" value="UniProtKB-SubCell"/>
</dbReference>
<name>A0A4R7KBG6_9CLOT</name>
<evidence type="ECO:0000259" key="5">
    <source>
        <dbReference type="PROSITE" id="PS50006"/>
    </source>
</evidence>
<feature type="transmembrane region" description="Helical" evidence="4">
    <location>
        <begin position="248"/>
        <end position="266"/>
    </location>
</feature>
<dbReference type="PROSITE" id="PS50006">
    <property type="entry name" value="FHA_DOMAIN"/>
    <property type="match status" value="1"/>
</dbReference>
<keyword evidence="1 3" id="KW-0547">Nucleotide-binding</keyword>
<dbReference type="Gene3D" id="3.40.50.300">
    <property type="entry name" value="P-loop containing nucleotide triphosphate hydrolases"/>
    <property type="match status" value="2"/>
</dbReference>
<keyword evidence="4" id="KW-0812">Transmembrane</keyword>
<dbReference type="Gene3D" id="2.60.200.20">
    <property type="match status" value="1"/>
</dbReference>